<accession>A0A7E4UQ36</accession>
<dbReference type="PANTHER" id="PTHR24300:SF369">
    <property type="entry name" value="CYTOCHROME P450 FAMILY"/>
    <property type="match status" value="1"/>
</dbReference>
<comment type="similarity">
    <text evidence="2">Belongs to the cytochrome P450 family.</text>
</comment>
<keyword evidence="5 7" id="KW-0408">Iron</keyword>
<keyword evidence="6" id="KW-0503">Monooxygenase</keyword>
<dbReference type="WBParaSite" id="Pan_g11417.t1">
    <property type="protein sequence ID" value="Pan_g11417.t1"/>
    <property type="gene ID" value="Pan_g11417"/>
</dbReference>
<reference evidence="8" key="1">
    <citation type="journal article" date="2013" name="Genetics">
        <title>The draft genome and transcriptome of Panagrellus redivivus are shaped by the harsh demands of a free-living lifestyle.</title>
        <authorList>
            <person name="Srinivasan J."/>
            <person name="Dillman A.R."/>
            <person name="Macchietto M.G."/>
            <person name="Heikkinen L."/>
            <person name="Lakso M."/>
            <person name="Fracchia K.M."/>
            <person name="Antoshechkin I."/>
            <person name="Mortazavi A."/>
            <person name="Wong G."/>
            <person name="Sternberg P.W."/>
        </authorList>
    </citation>
    <scope>NUCLEOTIDE SEQUENCE [LARGE SCALE GENOMIC DNA]</scope>
    <source>
        <strain evidence="8">MT8872</strain>
    </source>
</reference>
<evidence type="ECO:0000256" key="5">
    <source>
        <dbReference type="ARBA" id="ARBA00023004"/>
    </source>
</evidence>
<dbReference type="InterPro" id="IPR036396">
    <property type="entry name" value="Cyt_P450_sf"/>
</dbReference>
<dbReference type="InterPro" id="IPR050182">
    <property type="entry name" value="Cytochrome_P450_fam2"/>
</dbReference>
<keyword evidence="3 7" id="KW-0479">Metal-binding</keyword>
<dbReference type="GO" id="GO:0006805">
    <property type="term" value="P:xenobiotic metabolic process"/>
    <property type="evidence" value="ECO:0007669"/>
    <property type="project" value="TreeGrafter"/>
</dbReference>
<dbReference type="CDD" id="cd20617">
    <property type="entry name" value="CYP1_2-like"/>
    <property type="match status" value="1"/>
</dbReference>
<feature type="binding site" description="axial binding residue" evidence="7">
    <location>
        <position position="429"/>
    </location>
    <ligand>
        <name>heme</name>
        <dbReference type="ChEBI" id="CHEBI:30413"/>
    </ligand>
    <ligandPart>
        <name>Fe</name>
        <dbReference type="ChEBI" id="CHEBI:18248"/>
    </ligandPart>
</feature>
<dbReference type="Proteomes" id="UP000492821">
    <property type="component" value="Unassembled WGS sequence"/>
</dbReference>
<dbReference type="Pfam" id="PF00067">
    <property type="entry name" value="p450"/>
    <property type="match status" value="1"/>
</dbReference>
<dbReference type="PRINTS" id="PR00385">
    <property type="entry name" value="P450"/>
</dbReference>
<proteinExistence type="inferred from homology"/>
<dbReference type="GO" id="GO:0005506">
    <property type="term" value="F:iron ion binding"/>
    <property type="evidence" value="ECO:0007669"/>
    <property type="project" value="InterPro"/>
</dbReference>
<evidence type="ECO:0000256" key="1">
    <source>
        <dbReference type="ARBA" id="ARBA00001971"/>
    </source>
</evidence>
<sequence length="491" mass="56846">MIRTGPNYLSYYGPIPLPLFGNALSFSGSHPDFYTNWTKKYGDIYTIWVGSWPQVCVNDLPGIQEHFLRDGDTFAGRYCGRELIDIMKNGKTGILFTEDNLWREHRRFSLSVFRDFGVGKNLMEQKILVEAVLMFEEIDADINDEIEHPVIQDHIDVAVGSIVAGLLLGHKYRSQERREQFFKIKRMVSDTFKQMSSPFLMLLQTRTHIYKNVPFIGTVYKNIVKSRDTLMAYFAENVERERETIEFEDDAPPEDYVEAYLRKQKELNDAGVPHTFDDEQLYGTLWDLWVAGQETTSVTIQWCLLYLLAHPEVQSKLHKELDTIVSPDQLITCEYRNKLHYLNAVIMETQRCGNIVPNNVTHRTTKETVIHGYTIPAGMPIVSNIASLLYDDRYFPEPHTFNPERFIDEDGAFKPHPAVLPFGIGKRACSGEALAKMELFLVIGNLFNRYKFTEDSERPVSLKRVLKGTMEPLPYVCKIEKRYHYNDCVYL</sequence>
<dbReference type="PRINTS" id="PR00463">
    <property type="entry name" value="EP450I"/>
</dbReference>
<organism evidence="8 9">
    <name type="scientific">Panagrellus redivivus</name>
    <name type="common">Microworm</name>
    <dbReference type="NCBI Taxonomy" id="6233"/>
    <lineage>
        <taxon>Eukaryota</taxon>
        <taxon>Metazoa</taxon>
        <taxon>Ecdysozoa</taxon>
        <taxon>Nematoda</taxon>
        <taxon>Chromadorea</taxon>
        <taxon>Rhabditida</taxon>
        <taxon>Tylenchina</taxon>
        <taxon>Panagrolaimomorpha</taxon>
        <taxon>Panagrolaimoidea</taxon>
        <taxon>Panagrolaimidae</taxon>
        <taxon>Panagrellus</taxon>
    </lineage>
</organism>
<comment type="cofactor">
    <cofactor evidence="1 7">
        <name>heme</name>
        <dbReference type="ChEBI" id="CHEBI:30413"/>
    </cofactor>
</comment>
<evidence type="ECO:0000256" key="3">
    <source>
        <dbReference type="ARBA" id="ARBA00022723"/>
    </source>
</evidence>
<evidence type="ECO:0000313" key="9">
    <source>
        <dbReference type="WBParaSite" id="Pan_g11417.t1"/>
    </source>
</evidence>
<dbReference type="GO" id="GO:0020037">
    <property type="term" value="F:heme binding"/>
    <property type="evidence" value="ECO:0007669"/>
    <property type="project" value="InterPro"/>
</dbReference>
<dbReference type="GO" id="GO:0006082">
    <property type="term" value="P:organic acid metabolic process"/>
    <property type="evidence" value="ECO:0007669"/>
    <property type="project" value="TreeGrafter"/>
</dbReference>
<keyword evidence="7" id="KW-0349">Heme</keyword>
<protein>
    <submittedName>
        <fullName evidence="9">Unspecific monooxygenase</fullName>
    </submittedName>
</protein>
<reference evidence="9" key="2">
    <citation type="submission" date="2020-10" db="UniProtKB">
        <authorList>
            <consortium name="WormBaseParasite"/>
        </authorList>
    </citation>
    <scope>IDENTIFICATION</scope>
</reference>
<dbReference type="InterPro" id="IPR001128">
    <property type="entry name" value="Cyt_P450"/>
</dbReference>
<evidence type="ECO:0000256" key="4">
    <source>
        <dbReference type="ARBA" id="ARBA00023002"/>
    </source>
</evidence>
<dbReference type="FunFam" id="1.10.630.10:FF:000036">
    <property type="entry name" value="CYtochrome P450 family"/>
    <property type="match status" value="1"/>
</dbReference>
<dbReference type="GO" id="GO:0005737">
    <property type="term" value="C:cytoplasm"/>
    <property type="evidence" value="ECO:0007669"/>
    <property type="project" value="TreeGrafter"/>
</dbReference>
<dbReference type="GO" id="GO:0016712">
    <property type="term" value="F:oxidoreductase activity, acting on paired donors, with incorporation or reduction of molecular oxygen, reduced flavin or flavoprotein as one donor, and incorporation of one atom of oxygen"/>
    <property type="evidence" value="ECO:0007669"/>
    <property type="project" value="TreeGrafter"/>
</dbReference>
<dbReference type="AlphaFoldDB" id="A0A7E4UQ36"/>
<evidence type="ECO:0000256" key="7">
    <source>
        <dbReference type="PIRSR" id="PIRSR602401-1"/>
    </source>
</evidence>
<keyword evidence="8" id="KW-1185">Reference proteome</keyword>
<name>A0A7E4UQ36_PANRE</name>
<dbReference type="InterPro" id="IPR002401">
    <property type="entry name" value="Cyt_P450_E_grp-I"/>
</dbReference>
<evidence type="ECO:0000256" key="6">
    <source>
        <dbReference type="ARBA" id="ARBA00023033"/>
    </source>
</evidence>
<dbReference type="PANTHER" id="PTHR24300">
    <property type="entry name" value="CYTOCHROME P450 508A4-RELATED"/>
    <property type="match status" value="1"/>
</dbReference>
<evidence type="ECO:0000256" key="2">
    <source>
        <dbReference type="ARBA" id="ARBA00010617"/>
    </source>
</evidence>
<dbReference type="SUPFAM" id="SSF48264">
    <property type="entry name" value="Cytochrome P450"/>
    <property type="match status" value="1"/>
</dbReference>
<evidence type="ECO:0000313" key="8">
    <source>
        <dbReference type="Proteomes" id="UP000492821"/>
    </source>
</evidence>
<dbReference type="Gene3D" id="1.10.630.10">
    <property type="entry name" value="Cytochrome P450"/>
    <property type="match status" value="1"/>
</dbReference>
<keyword evidence="4" id="KW-0560">Oxidoreductase</keyword>